<gene>
    <name evidence="3" type="ORF">ACOC_LOCUS8789</name>
</gene>
<evidence type="ECO:0000313" key="3">
    <source>
        <dbReference type="EMBL" id="VDM60374.1"/>
    </source>
</evidence>
<protein>
    <submittedName>
        <fullName evidence="5">Neur_chan_memb domain-containing protein</fullName>
    </submittedName>
</protein>
<keyword evidence="2" id="KW-0812">Transmembrane</keyword>
<sequence length="130" mass="14838">MKNRDNSLKFVSYQRLSLSRFSNKYIKTSGEDAPTWTQWKVYYPVAVDIMNAFSLLLMTTILSVILTAMCQNDTVDQSTMNEADAPVDSEQTVITTSTSTDDMDIDDRAKENNGEVNEFVEPDNQYPRFN</sequence>
<reference evidence="5" key="1">
    <citation type="submission" date="2017-02" db="UniProtKB">
        <authorList>
            <consortium name="WormBaseParasite"/>
        </authorList>
    </citation>
    <scope>IDENTIFICATION</scope>
</reference>
<keyword evidence="4" id="KW-1185">Reference proteome</keyword>
<keyword evidence="2" id="KW-0472">Membrane</keyword>
<evidence type="ECO:0000256" key="1">
    <source>
        <dbReference type="SAM" id="MobiDB-lite"/>
    </source>
</evidence>
<accession>A0A0R3PSW4</accession>
<evidence type="ECO:0000313" key="4">
    <source>
        <dbReference type="Proteomes" id="UP000267027"/>
    </source>
</evidence>
<organism evidence="5">
    <name type="scientific">Angiostrongylus costaricensis</name>
    <name type="common">Nematode worm</name>
    <dbReference type="NCBI Taxonomy" id="334426"/>
    <lineage>
        <taxon>Eukaryota</taxon>
        <taxon>Metazoa</taxon>
        <taxon>Ecdysozoa</taxon>
        <taxon>Nematoda</taxon>
        <taxon>Chromadorea</taxon>
        <taxon>Rhabditida</taxon>
        <taxon>Rhabditina</taxon>
        <taxon>Rhabditomorpha</taxon>
        <taxon>Strongyloidea</taxon>
        <taxon>Metastrongylidae</taxon>
        <taxon>Angiostrongylus</taxon>
    </lineage>
</organism>
<name>A0A0R3PSW4_ANGCS</name>
<dbReference type="Proteomes" id="UP000267027">
    <property type="component" value="Unassembled WGS sequence"/>
</dbReference>
<proteinExistence type="predicted"/>
<dbReference type="WBParaSite" id="ACOC_0000878801-mRNA-1">
    <property type="protein sequence ID" value="ACOC_0000878801-mRNA-1"/>
    <property type="gene ID" value="ACOC_0000878801"/>
</dbReference>
<evidence type="ECO:0000313" key="5">
    <source>
        <dbReference type="WBParaSite" id="ACOC_0000878801-mRNA-1"/>
    </source>
</evidence>
<reference evidence="3 4" key="2">
    <citation type="submission" date="2018-11" db="EMBL/GenBank/DDBJ databases">
        <authorList>
            <consortium name="Pathogen Informatics"/>
        </authorList>
    </citation>
    <scope>NUCLEOTIDE SEQUENCE [LARGE SCALE GENOMIC DNA]</scope>
    <source>
        <strain evidence="3 4">Costa Rica</strain>
    </source>
</reference>
<feature type="transmembrane region" description="Helical" evidence="2">
    <location>
        <begin position="49"/>
        <end position="70"/>
    </location>
</feature>
<keyword evidence="2" id="KW-1133">Transmembrane helix</keyword>
<dbReference type="AlphaFoldDB" id="A0A0R3PSW4"/>
<feature type="region of interest" description="Disordered" evidence="1">
    <location>
        <begin position="79"/>
        <end position="130"/>
    </location>
</feature>
<dbReference type="EMBL" id="UYYA01004202">
    <property type="protein sequence ID" value="VDM60374.1"/>
    <property type="molecule type" value="Genomic_DNA"/>
</dbReference>
<evidence type="ECO:0000256" key="2">
    <source>
        <dbReference type="SAM" id="Phobius"/>
    </source>
</evidence>